<comment type="caution">
    <text evidence="8">The sequence shown here is derived from an EMBL/GenBank/DDBJ whole genome shotgun (WGS) entry which is preliminary data.</text>
</comment>
<feature type="active site" description="Charge relay system" evidence="5">
    <location>
        <position position="110"/>
    </location>
</feature>
<dbReference type="EMBL" id="WHVB01000008">
    <property type="protein sequence ID" value="KAF8480295.1"/>
    <property type="molecule type" value="Genomic_DNA"/>
</dbReference>
<reference evidence="8" key="2">
    <citation type="journal article" date="2020" name="Nat. Commun.">
        <title>Large-scale genome sequencing of mycorrhizal fungi provides insights into the early evolution of symbiotic traits.</title>
        <authorList>
            <person name="Miyauchi S."/>
            <person name="Kiss E."/>
            <person name="Kuo A."/>
            <person name="Drula E."/>
            <person name="Kohler A."/>
            <person name="Sanchez-Garcia M."/>
            <person name="Morin E."/>
            <person name="Andreopoulos B."/>
            <person name="Barry K.W."/>
            <person name="Bonito G."/>
            <person name="Buee M."/>
            <person name="Carver A."/>
            <person name="Chen C."/>
            <person name="Cichocki N."/>
            <person name="Clum A."/>
            <person name="Culley D."/>
            <person name="Crous P.W."/>
            <person name="Fauchery L."/>
            <person name="Girlanda M."/>
            <person name="Hayes R.D."/>
            <person name="Keri Z."/>
            <person name="LaButti K."/>
            <person name="Lipzen A."/>
            <person name="Lombard V."/>
            <person name="Magnuson J."/>
            <person name="Maillard F."/>
            <person name="Murat C."/>
            <person name="Nolan M."/>
            <person name="Ohm R.A."/>
            <person name="Pangilinan J."/>
            <person name="Pereira M.F."/>
            <person name="Perotto S."/>
            <person name="Peter M."/>
            <person name="Pfister S."/>
            <person name="Riley R."/>
            <person name="Sitrit Y."/>
            <person name="Stielow J.B."/>
            <person name="Szollosi G."/>
            <person name="Zifcakova L."/>
            <person name="Stursova M."/>
            <person name="Spatafora J.W."/>
            <person name="Tedersoo L."/>
            <person name="Vaario L.M."/>
            <person name="Yamada A."/>
            <person name="Yan M."/>
            <person name="Wang P."/>
            <person name="Xu J."/>
            <person name="Bruns T."/>
            <person name="Baldrian P."/>
            <person name="Vilgalys R."/>
            <person name="Dunand C."/>
            <person name="Henrissat B."/>
            <person name="Grigoriev I.V."/>
            <person name="Hibbett D."/>
            <person name="Nagy L.G."/>
            <person name="Martin F.M."/>
        </authorList>
    </citation>
    <scope>NUCLEOTIDE SEQUENCE</scope>
    <source>
        <strain evidence="8">Prilba</strain>
    </source>
</reference>
<comment type="catalytic activity">
    <reaction evidence="1">
        <text>a monocarboxylic acid amide + H2O = a monocarboxylate + NH4(+)</text>
        <dbReference type="Rhea" id="RHEA:12020"/>
        <dbReference type="ChEBI" id="CHEBI:15377"/>
        <dbReference type="ChEBI" id="CHEBI:28938"/>
        <dbReference type="ChEBI" id="CHEBI:35757"/>
        <dbReference type="ChEBI" id="CHEBI:83628"/>
        <dbReference type="EC" id="3.5.1.4"/>
    </reaction>
</comment>
<dbReference type="PANTHER" id="PTHR46072:SF10">
    <property type="entry name" value="ACETAMIDASE"/>
    <property type="match status" value="1"/>
</dbReference>
<feature type="active site" description="Charge relay system" evidence="5">
    <location>
        <position position="186"/>
    </location>
</feature>
<evidence type="ECO:0000259" key="7">
    <source>
        <dbReference type="Pfam" id="PF01425"/>
    </source>
</evidence>
<dbReference type="EC" id="3.5.1.4" evidence="3"/>
<dbReference type="OrthoDB" id="6428749at2759"/>
<feature type="active site" description="Acyl-ester intermediate" evidence="5">
    <location>
        <position position="210"/>
    </location>
</feature>
<dbReference type="GO" id="GO:0004040">
    <property type="term" value="F:amidase activity"/>
    <property type="evidence" value="ECO:0007669"/>
    <property type="project" value="UniProtKB-EC"/>
</dbReference>
<feature type="binding site" evidence="6">
    <location>
        <begin position="207"/>
        <end position="210"/>
    </location>
    <ligand>
        <name>substrate</name>
    </ligand>
</feature>
<dbReference type="InterPro" id="IPR023631">
    <property type="entry name" value="Amidase_dom"/>
</dbReference>
<dbReference type="Gene3D" id="3.90.1300.10">
    <property type="entry name" value="Amidase signature (AS) domain"/>
    <property type="match status" value="1"/>
</dbReference>
<evidence type="ECO:0000256" key="1">
    <source>
        <dbReference type="ARBA" id="ARBA00001311"/>
    </source>
</evidence>
<dbReference type="AlphaFoldDB" id="A0A9P5MWC7"/>
<dbReference type="SUPFAM" id="SSF75304">
    <property type="entry name" value="Amidase signature (AS) enzymes"/>
    <property type="match status" value="1"/>
</dbReference>
<keyword evidence="4" id="KW-0378">Hydrolase</keyword>
<feature type="binding site" evidence="6">
    <location>
        <position position="160"/>
    </location>
    <ligand>
        <name>substrate</name>
    </ligand>
</feature>
<dbReference type="InterPro" id="IPR036928">
    <property type="entry name" value="AS_sf"/>
</dbReference>
<keyword evidence="9" id="KW-1185">Reference proteome</keyword>
<evidence type="ECO:0000256" key="6">
    <source>
        <dbReference type="PIRSR" id="PIRSR001221-2"/>
    </source>
</evidence>
<dbReference type="PANTHER" id="PTHR46072">
    <property type="entry name" value="AMIDASE-RELATED-RELATED"/>
    <property type="match status" value="1"/>
</dbReference>
<feature type="binding site" evidence="6">
    <location>
        <position position="186"/>
    </location>
    <ligand>
        <name>substrate</name>
    </ligand>
</feature>
<evidence type="ECO:0000256" key="4">
    <source>
        <dbReference type="ARBA" id="ARBA00022801"/>
    </source>
</evidence>
<gene>
    <name evidence="8" type="ORF">DFH94DRAFT_741788</name>
</gene>
<reference evidence="8" key="1">
    <citation type="submission" date="2019-10" db="EMBL/GenBank/DDBJ databases">
        <authorList>
            <consortium name="DOE Joint Genome Institute"/>
            <person name="Kuo A."/>
            <person name="Miyauchi S."/>
            <person name="Kiss E."/>
            <person name="Drula E."/>
            <person name="Kohler A."/>
            <person name="Sanchez-Garcia M."/>
            <person name="Andreopoulos B."/>
            <person name="Barry K.W."/>
            <person name="Bonito G."/>
            <person name="Buee M."/>
            <person name="Carver A."/>
            <person name="Chen C."/>
            <person name="Cichocki N."/>
            <person name="Clum A."/>
            <person name="Culley D."/>
            <person name="Crous P.W."/>
            <person name="Fauchery L."/>
            <person name="Girlanda M."/>
            <person name="Hayes R."/>
            <person name="Keri Z."/>
            <person name="LaButti K."/>
            <person name="Lipzen A."/>
            <person name="Lombard V."/>
            <person name="Magnuson J."/>
            <person name="Maillard F."/>
            <person name="Morin E."/>
            <person name="Murat C."/>
            <person name="Nolan M."/>
            <person name="Ohm R."/>
            <person name="Pangilinan J."/>
            <person name="Pereira M."/>
            <person name="Perotto S."/>
            <person name="Peter M."/>
            <person name="Riley R."/>
            <person name="Sitrit Y."/>
            <person name="Stielow B."/>
            <person name="Szollosi G."/>
            <person name="Zifcakova L."/>
            <person name="Stursova M."/>
            <person name="Spatafora J.W."/>
            <person name="Tedersoo L."/>
            <person name="Vaario L.-M."/>
            <person name="Yamada A."/>
            <person name="Yan M."/>
            <person name="Wang P."/>
            <person name="Xu J."/>
            <person name="Bruns T."/>
            <person name="Baldrian P."/>
            <person name="Vilgalys R."/>
            <person name="Henrissat B."/>
            <person name="Grigoriev I.V."/>
            <person name="Hibbett D."/>
            <person name="Nagy L.G."/>
            <person name="Martin F.M."/>
        </authorList>
    </citation>
    <scope>NUCLEOTIDE SEQUENCE</scope>
    <source>
        <strain evidence="8">Prilba</strain>
    </source>
</reference>
<feature type="domain" description="Amidase" evidence="7">
    <location>
        <begin position="62"/>
        <end position="532"/>
    </location>
</feature>
<dbReference type="Pfam" id="PF01425">
    <property type="entry name" value="Amidase"/>
    <property type="match status" value="1"/>
</dbReference>
<evidence type="ECO:0000256" key="3">
    <source>
        <dbReference type="ARBA" id="ARBA00012922"/>
    </source>
</evidence>
<evidence type="ECO:0000256" key="2">
    <source>
        <dbReference type="ARBA" id="ARBA00009199"/>
    </source>
</evidence>
<evidence type="ECO:0000313" key="8">
    <source>
        <dbReference type="EMBL" id="KAF8480295.1"/>
    </source>
</evidence>
<name>A0A9P5MWC7_9AGAM</name>
<evidence type="ECO:0000256" key="5">
    <source>
        <dbReference type="PIRSR" id="PIRSR001221-1"/>
    </source>
</evidence>
<dbReference type="FunFam" id="3.90.1300.10:FF:000003">
    <property type="entry name" value="Amidase signature enzyme"/>
    <property type="match status" value="1"/>
</dbReference>
<protein>
    <recommendedName>
        <fullName evidence="3">amidase</fullName>
        <ecNumber evidence="3">3.5.1.4</ecNumber>
    </recommendedName>
</protein>
<organism evidence="8 9">
    <name type="scientific">Russula ochroleuca</name>
    <dbReference type="NCBI Taxonomy" id="152965"/>
    <lineage>
        <taxon>Eukaryota</taxon>
        <taxon>Fungi</taxon>
        <taxon>Dikarya</taxon>
        <taxon>Basidiomycota</taxon>
        <taxon>Agaricomycotina</taxon>
        <taxon>Agaricomycetes</taxon>
        <taxon>Russulales</taxon>
        <taxon>Russulaceae</taxon>
        <taxon>Russula</taxon>
    </lineage>
</organism>
<accession>A0A9P5MWC7</accession>
<sequence>MVFSYLAHWRACRAKQKEREERINNLPPDFHAALTPREKEIVNHEVASLVAKVQSGNLDPEDVLLAYSKKALDAHRKTNCLTEVMISEAQALARECNRAGPLAGMPVSVKDTVGVAGFASCLGYSSPSQLVPFQKDAAIVRLLRDAGAYPFVKTNVPITLLSFESFSDVWGRTTNPYSAKHSPGGSTGGEAALLALGGSRLGIGTDVAGSVRIPAHYSGIYTIKASAHRFPKSGNSTSVVGQEGVPSVYSPMSRTLEDLETFWRAIVGMKPWDYDHSCIPIPWRTVDLPKKMKLGILWDDGVVIPSPPCRRALQTVTSLLEADGHDVITINPPSPLRALQIGSQLMANAFVVGSLPLRWCESKDPGVKTGLFALRLPGFLITLYAWFHRHVLRDEVYASLVEGWRVKDSQELYALVAQREDYRAEWFEYWQREKLDLVLTVPNALPAIRHGDSRRMWKACGYTFLFNILDYSAGVMPITRVDCALDKLPPRAFRPRNKIEKDAYVGYDADDMHGLPVGVQIVGRRLEEEKVLEGMKLIEGILKSKGIAYGHMLE</sequence>
<dbReference type="PIRSF" id="PIRSF001221">
    <property type="entry name" value="Amidase_fungi"/>
    <property type="match status" value="1"/>
</dbReference>
<evidence type="ECO:0000313" key="9">
    <source>
        <dbReference type="Proteomes" id="UP000759537"/>
    </source>
</evidence>
<proteinExistence type="inferred from homology"/>
<comment type="similarity">
    <text evidence="2">Belongs to the amidase family.</text>
</comment>
<dbReference type="Proteomes" id="UP000759537">
    <property type="component" value="Unassembled WGS sequence"/>
</dbReference>